<proteinExistence type="predicted"/>
<evidence type="ECO:0000313" key="2">
    <source>
        <dbReference type="Proteomes" id="UP000314294"/>
    </source>
</evidence>
<organism evidence="1 2">
    <name type="scientific">Liparis tanakae</name>
    <name type="common">Tanaka's snailfish</name>
    <dbReference type="NCBI Taxonomy" id="230148"/>
    <lineage>
        <taxon>Eukaryota</taxon>
        <taxon>Metazoa</taxon>
        <taxon>Chordata</taxon>
        <taxon>Craniata</taxon>
        <taxon>Vertebrata</taxon>
        <taxon>Euteleostomi</taxon>
        <taxon>Actinopterygii</taxon>
        <taxon>Neopterygii</taxon>
        <taxon>Teleostei</taxon>
        <taxon>Neoteleostei</taxon>
        <taxon>Acanthomorphata</taxon>
        <taxon>Eupercaria</taxon>
        <taxon>Perciformes</taxon>
        <taxon>Cottioidei</taxon>
        <taxon>Cottales</taxon>
        <taxon>Liparidae</taxon>
        <taxon>Liparis</taxon>
    </lineage>
</organism>
<keyword evidence="2" id="KW-1185">Reference proteome</keyword>
<protein>
    <submittedName>
        <fullName evidence="1">Uncharacterized protein</fullName>
    </submittedName>
</protein>
<gene>
    <name evidence="1" type="ORF">EYF80_040934</name>
</gene>
<dbReference type="EMBL" id="SRLO01000679">
    <property type="protein sequence ID" value="TNN48858.1"/>
    <property type="molecule type" value="Genomic_DNA"/>
</dbReference>
<sequence length="170" mass="17918">MDGAPGRWRSPSWAGYLEPAEDGGRSAVQLVPAPVALVDHGFELAGPVGAVLPGQAAVLVVDEFQLGQPLVNLPLETLKGEEHGEMESTGCRATGRGHGAYCPPPAVQAVAGFLQRVALRLGASGGVFVAQQDVAQAEHGRHAARVLLDVPLQLLEHMDGHESIERESRR</sequence>
<reference evidence="1 2" key="1">
    <citation type="submission" date="2019-03" db="EMBL/GenBank/DDBJ databases">
        <title>First draft genome of Liparis tanakae, snailfish: a comprehensive survey of snailfish specific genes.</title>
        <authorList>
            <person name="Kim W."/>
            <person name="Song I."/>
            <person name="Jeong J.-H."/>
            <person name="Kim D."/>
            <person name="Kim S."/>
            <person name="Ryu S."/>
            <person name="Song J.Y."/>
            <person name="Lee S.K."/>
        </authorList>
    </citation>
    <scope>NUCLEOTIDE SEQUENCE [LARGE SCALE GENOMIC DNA]</scope>
    <source>
        <tissue evidence="1">Muscle</tissue>
    </source>
</reference>
<accession>A0A4Z2G5L9</accession>
<dbReference type="AlphaFoldDB" id="A0A4Z2G5L9"/>
<dbReference type="OrthoDB" id="10674140at2759"/>
<dbReference type="Proteomes" id="UP000314294">
    <property type="component" value="Unassembled WGS sequence"/>
</dbReference>
<evidence type="ECO:0000313" key="1">
    <source>
        <dbReference type="EMBL" id="TNN48858.1"/>
    </source>
</evidence>
<comment type="caution">
    <text evidence="1">The sequence shown here is derived from an EMBL/GenBank/DDBJ whole genome shotgun (WGS) entry which is preliminary data.</text>
</comment>
<name>A0A4Z2G5L9_9TELE</name>